<comment type="caution">
    <text evidence="13">Lacks conserved residue(s) required for the propagation of feature annotation.</text>
</comment>
<comment type="subcellular location">
    <subcellularLocation>
        <location evidence="2">Cytoplasm</location>
    </subcellularLocation>
</comment>
<dbReference type="InterPro" id="IPR006027">
    <property type="entry name" value="NusB_RsmB_TIM44"/>
</dbReference>
<keyword evidence="7 13" id="KW-0808">Transferase</keyword>
<dbReference type="OrthoDB" id="9810297at2"/>
<evidence type="ECO:0000313" key="15">
    <source>
        <dbReference type="EMBL" id="SDL68890.1"/>
    </source>
</evidence>
<evidence type="ECO:0000256" key="7">
    <source>
        <dbReference type="ARBA" id="ARBA00022679"/>
    </source>
</evidence>
<feature type="active site" description="Nucleophile" evidence="13">
    <location>
        <position position="382"/>
    </location>
</feature>
<gene>
    <name evidence="15" type="ORF">SAMN04488502_101556</name>
</gene>
<reference evidence="15 16" key="1">
    <citation type="submission" date="2016-10" db="EMBL/GenBank/DDBJ databases">
        <authorList>
            <person name="de Groot N.N."/>
        </authorList>
    </citation>
    <scope>NUCLEOTIDE SEQUENCE [LARGE SCALE GENOMIC DNA]</scope>
    <source>
        <strain evidence="15 16">DSM 1736</strain>
    </source>
</reference>
<dbReference type="PRINTS" id="PR02008">
    <property type="entry name" value="RCMTFAMILY"/>
</dbReference>
<evidence type="ECO:0000256" key="2">
    <source>
        <dbReference type="ARBA" id="ARBA00004496"/>
    </source>
</evidence>
<dbReference type="Pfam" id="PF01029">
    <property type="entry name" value="NusB"/>
    <property type="match status" value="1"/>
</dbReference>
<dbReference type="Gene3D" id="3.40.50.150">
    <property type="entry name" value="Vaccinia Virus protein VP39"/>
    <property type="match status" value="1"/>
</dbReference>
<evidence type="ECO:0000256" key="13">
    <source>
        <dbReference type="PROSITE-ProRule" id="PRU01023"/>
    </source>
</evidence>
<evidence type="ECO:0000256" key="11">
    <source>
        <dbReference type="ARBA" id="ARBA00031088"/>
    </source>
</evidence>
<comment type="catalytic activity">
    <reaction evidence="12">
        <text>cytidine(967) in 16S rRNA + S-adenosyl-L-methionine = 5-methylcytidine(967) in 16S rRNA + S-adenosyl-L-homocysteine + H(+)</text>
        <dbReference type="Rhea" id="RHEA:42748"/>
        <dbReference type="Rhea" id="RHEA-COMP:10219"/>
        <dbReference type="Rhea" id="RHEA-COMP:10220"/>
        <dbReference type="ChEBI" id="CHEBI:15378"/>
        <dbReference type="ChEBI" id="CHEBI:57856"/>
        <dbReference type="ChEBI" id="CHEBI:59789"/>
        <dbReference type="ChEBI" id="CHEBI:74483"/>
        <dbReference type="ChEBI" id="CHEBI:82748"/>
        <dbReference type="EC" id="2.1.1.176"/>
    </reaction>
</comment>
<dbReference type="PANTHER" id="PTHR22807:SF53">
    <property type="entry name" value="RIBOSOMAL RNA SMALL SUBUNIT METHYLTRANSFERASE B-RELATED"/>
    <property type="match status" value="1"/>
</dbReference>
<dbReference type="NCBIfam" id="TIGR00563">
    <property type="entry name" value="rsmB"/>
    <property type="match status" value="1"/>
</dbReference>
<evidence type="ECO:0000256" key="4">
    <source>
        <dbReference type="ARBA" id="ARBA00022490"/>
    </source>
</evidence>
<name>A0A1G9M3P3_9FIRM</name>
<dbReference type="InterPro" id="IPR054728">
    <property type="entry name" value="RsmB-like_ferredoxin"/>
</dbReference>
<feature type="binding site" evidence="13">
    <location>
        <position position="329"/>
    </location>
    <ligand>
        <name>S-adenosyl-L-methionine</name>
        <dbReference type="ChEBI" id="CHEBI:59789"/>
    </ligand>
</feature>
<evidence type="ECO:0000256" key="5">
    <source>
        <dbReference type="ARBA" id="ARBA00022552"/>
    </source>
</evidence>
<dbReference type="Proteomes" id="UP000214880">
    <property type="component" value="Unassembled WGS sequence"/>
</dbReference>
<dbReference type="PROSITE" id="PS51686">
    <property type="entry name" value="SAM_MT_RSMB_NOP"/>
    <property type="match status" value="1"/>
</dbReference>
<dbReference type="InterPro" id="IPR035926">
    <property type="entry name" value="NusB-like_sf"/>
</dbReference>
<dbReference type="EC" id="2.1.1.176" evidence="3"/>
<evidence type="ECO:0000313" key="16">
    <source>
        <dbReference type="Proteomes" id="UP000214880"/>
    </source>
</evidence>
<dbReference type="FunFam" id="3.40.50.150:FF:000257">
    <property type="entry name" value="16S rRNA methyltransferase"/>
    <property type="match status" value="1"/>
</dbReference>
<dbReference type="GO" id="GO:0008649">
    <property type="term" value="F:rRNA methyltransferase activity"/>
    <property type="evidence" value="ECO:0007669"/>
    <property type="project" value="InterPro"/>
</dbReference>
<feature type="binding site" evidence="13">
    <location>
        <position position="311"/>
    </location>
    <ligand>
        <name>S-adenosyl-L-methionine</name>
        <dbReference type="ChEBI" id="CHEBI:59789"/>
    </ligand>
</feature>
<dbReference type="InterPro" id="IPR023267">
    <property type="entry name" value="RCMT"/>
</dbReference>
<keyword evidence="8 13" id="KW-0949">S-adenosyl-L-methionine</keyword>
<dbReference type="STRING" id="146817.SAMN04488502_101556"/>
<dbReference type="NCBIfam" id="NF011494">
    <property type="entry name" value="PRK14902.1"/>
    <property type="match status" value="1"/>
</dbReference>
<dbReference type="AlphaFoldDB" id="A0A1G9M3P3"/>
<dbReference type="InterPro" id="IPR001678">
    <property type="entry name" value="MeTrfase_RsmB-F_NOP2_dom"/>
</dbReference>
<organism evidence="15 16">
    <name type="scientific">Dendrosporobacter quercicolus</name>
    <dbReference type="NCBI Taxonomy" id="146817"/>
    <lineage>
        <taxon>Bacteria</taxon>
        <taxon>Bacillati</taxon>
        <taxon>Bacillota</taxon>
        <taxon>Negativicutes</taxon>
        <taxon>Selenomonadales</taxon>
        <taxon>Sporomusaceae</taxon>
        <taxon>Dendrosporobacter</taxon>
    </lineage>
</organism>
<evidence type="ECO:0000256" key="3">
    <source>
        <dbReference type="ARBA" id="ARBA00012140"/>
    </source>
</evidence>
<dbReference type="GO" id="GO:0005737">
    <property type="term" value="C:cytoplasm"/>
    <property type="evidence" value="ECO:0007669"/>
    <property type="project" value="UniProtKB-SubCell"/>
</dbReference>
<evidence type="ECO:0000256" key="6">
    <source>
        <dbReference type="ARBA" id="ARBA00022603"/>
    </source>
</evidence>
<keyword evidence="4" id="KW-0963">Cytoplasm</keyword>
<keyword evidence="9 13" id="KW-0694">RNA-binding</keyword>
<feature type="domain" description="SAM-dependent MTase RsmB/NOP-type" evidence="14">
    <location>
        <begin position="170"/>
        <end position="441"/>
    </location>
</feature>
<evidence type="ECO:0000256" key="12">
    <source>
        <dbReference type="ARBA" id="ARBA00047283"/>
    </source>
</evidence>
<accession>A0A1G9M3P3</accession>
<dbReference type="SUPFAM" id="SSF48013">
    <property type="entry name" value="NusB-like"/>
    <property type="match status" value="1"/>
</dbReference>
<dbReference type="Pfam" id="PF22458">
    <property type="entry name" value="RsmF-B_ferredox"/>
    <property type="match status" value="1"/>
</dbReference>
<evidence type="ECO:0000256" key="1">
    <source>
        <dbReference type="ARBA" id="ARBA00002724"/>
    </source>
</evidence>
<keyword evidence="5" id="KW-0698">rRNA processing</keyword>
<dbReference type="Gene3D" id="3.30.70.1170">
    <property type="entry name" value="Sun protein, domain 3"/>
    <property type="match status" value="1"/>
</dbReference>
<dbReference type="InterPro" id="IPR049560">
    <property type="entry name" value="MeTrfase_RsmB-F_NOP2_cat"/>
</dbReference>
<feature type="binding site" evidence="13">
    <location>
        <position position="284"/>
    </location>
    <ligand>
        <name>S-adenosyl-L-methionine</name>
        <dbReference type="ChEBI" id="CHEBI:59789"/>
    </ligand>
</feature>
<evidence type="ECO:0000256" key="8">
    <source>
        <dbReference type="ARBA" id="ARBA00022691"/>
    </source>
</evidence>
<dbReference type="Gene3D" id="1.10.940.10">
    <property type="entry name" value="NusB-like"/>
    <property type="match status" value="1"/>
</dbReference>
<dbReference type="CDD" id="cd02440">
    <property type="entry name" value="AdoMet_MTases"/>
    <property type="match status" value="1"/>
</dbReference>
<dbReference type="GO" id="GO:0006355">
    <property type="term" value="P:regulation of DNA-templated transcription"/>
    <property type="evidence" value="ECO:0007669"/>
    <property type="project" value="InterPro"/>
</dbReference>
<dbReference type="Pfam" id="PF01189">
    <property type="entry name" value="Methyltr_RsmB-F"/>
    <property type="match status" value="1"/>
</dbReference>
<dbReference type="InterPro" id="IPR004573">
    <property type="entry name" value="rRNA_ssu_MeTfrase_B"/>
</dbReference>
<evidence type="ECO:0000256" key="9">
    <source>
        <dbReference type="ARBA" id="ARBA00022884"/>
    </source>
</evidence>
<comment type="function">
    <text evidence="1">Specifically methylates the cytosine at position 967 (m5C967) of 16S rRNA.</text>
</comment>
<dbReference type="GO" id="GO:0003723">
    <property type="term" value="F:RNA binding"/>
    <property type="evidence" value="ECO:0007669"/>
    <property type="project" value="UniProtKB-UniRule"/>
</dbReference>
<dbReference type="RefSeq" id="WP_092068035.1">
    <property type="nucleotide sequence ID" value="NZ_FNHB01000001.1"/>
</dbReference>
<sequence length="446" mass="49028">MDARQIALTIINDVNANGAYANIALAREINRHRLSDQDRRFITELVYGTVKAGATLDWIISHYSTRPLDKMAPIIRDILRLGIYQLFFLTKVPASAACNQAVELTKKYGHAGTVKFVNAVLRNAARSPEKAVYPDRRQDPVSYLALTYFHPRWLIARWAGRLGLEAAEALCAVNNTTPLLSIRTNTIKNSRTELAATLTKEGVVFECSAIAPEGILCSEYPALGSLQSLQTGLFQVQDESSMLVAHVLAPQPGEFVIDACGAPGGKATHIAALMENQGQVLVIDIHEHKLAITRENAARLGLDIVKTQAMDAVQLSDLYPLQADRVLVDAPCSGLGVLRRKPDSRWRKSELNLQQLPALQRAILGSAADCVKPGGVLVYSTCTTEPEENQEIITAFLAQRPEFKLQTTGAYLPVQQQQELVQLWPHIDGTDGFFIARLKRSESVQA</sequence>
<evidence type="ECO:0000259" key="14">
    <source>
        <dbReference type="PROSITE" id="PS51686"/>
    </source>
</evidence>
<comment type="similarity">
    <text evidence="13">Belongs to the class I-like SAM-binding methyltransferase superfamily. RsmB/NOP family.</text>
</comment>
<protein>
    <recommendedName>
        <fullName evidence="3">16S rRNA (cytosine(967)-C(5))-methyltransferase</fullName>
        <ecNumber evidence="3">2.1.1.176</ecNumber>
    </recommendedName>
    <alternativeName>
        <fullName evidence="10">16S rRNA m5C967 methyltransferase</fullName>
    </alternativeName>
    <alternativeName>
        <fullName evidence="11">rRNA (cytosine-C(5)-)-methyltransferase RsmB</fullName>
    </alternativeName>
</protein>
<evidence type="ECO:0000256" key="10">
    <source>
        <dbReference type="ARBA" id="ARBA00030399"/>
    </source>
</evidence>
<dbReference type="InterPro" id="IPR029063">
    <property type="entry name" value="SAM-dependent_MTases_sf"/>
</dbReference>
<dbReference type="SUPFAM" id="SSF53335">
    <property type="entry name" value="S-adenosyl-L-methionine-dependent methyltransferases"/>
    <property type="match status" value="1"/>
</dbReference>
<dbReference type="FunFam" id="1.10.940.10:FF:000006">
    <property type="entry name" value="16S rRNA (Cytosine(967)-C(5))-methyltransferase RsmB"/>
    <property type="match status" value="1"/>
</dbReference>
<keyword evidence="6 13" id="KW-0489">Methyltransferase</keyword>
<proteinExistence type="inferred from homology"/>
<dbReference type="EMBL" id="FNHB01000001">
    <property type="protein sequence ID" value="SDL68890.1"/>
    <property type="molecule type" value="Genomic_DNA"/>
</dbReference>
<keyword evidence="16" id="KW-1185">Reference proteome</keyword>
<dbReference type="PANTHER" id="PTHR22807">
    <property type="entry name" value="NOP2 YEAST -RELATED NOL1/NOP2/FMU SUN DOMAIN-CONTAINING"/>
    <property type="match status" value="1"/>
</dbReference>